<sequence length="80" mass="8740">MNMVLRVRDRGPGVDPSFQTQLFTRFAQAQSGDKRKFPGTGLGLAITREITEQMGGAVEYQDAPGGGSCFLIRLPVADFY</sequence>
<keyword evidence="4" id="KW-0418">Kinase</keyword>
<name>A0A540VMT5_9GAMM</name>
<dbReference type="GO" id="GO:0000160">
    <property type="term" value="P:phosphorelay signal transduction system"/>
    <property type="evidence" value="ECO:0007669"/>
    <property type="project" value="UniProtKB-KW"/>
</dbReference>
<keyword evidence="5" id="KW-0902">Two-component regulatory system</keyword>
<accession>A0A540VMT5</accession>
<dbReference type="PANTHER" id="PTHR43711:SF1">
    <property type="entry name" value="HISTIDINE KINASE 1"/>
    <property type="match status" value="1"/>
</dbReference>
<evidence type="ECO:0000256" key="1">
    <source>
        <dbReference type="ARBA" id="ARBA00000085"/>
    </source>
</evidence>
<dbReference type="InterPro" id="IPR004358">
    <property type="entry name" value="Sig_transdc_His_kin-like_C"/>
</dbReference>
<organism evidence="7 8">
    <name type="scientific">Spiribacter salinus</name>
    <dbReference type="NCBI Taxonomy" id="1335746"/>
    <lineage>
        <taxon>Bacteria</taxon>
        <taxon>Pseudomonadati</taxon>
        <taxon>Pseudomonadota</taxon>
        <taxon>Gammaproteobacteria</taxon>
        <taxon>Chromatiales</taxon>
        <taxon>Ectothiorhodospiraceae</taxon>
        <taxon>Spiribacter</taxon>
    </lineage>
</organism>
<gene>
    <name evidence="7" type="ORF">FKY71_15690</name>
</gene>
<dbReference type="Pfam" id="PF02518">
    <property type="entry name" value="HATPase_c"/>
    <property type="match status" value="1"/>
</dbReference>
<dbReference type="SMART" id="SM00387">
    <property type="entry name" value="HATPase_c"/>
    <property type="match status" value="1"/>
</dbReference>
<evidence type="ECO:0000256" key="3">
    <source>
        <dbReference type="ARBA" id="ARBA00022679"/>
    </source>
</evidence>
<keyword evidence="3" id="KW-0808">Transferase</keyword>
<comment type="caution">
    <text evidence="7">The sequence shown here is derived from an EMBL/GenBank/DDBJ whole genome shotgun (WGS) entry which is preliminary data.</text>
</comment>
<dbReference type="InterPro" id="IPR003594">
    <property type="entry name" value="HATPase_dom"/>
</dbReference>
<evidence type="ECO:0000256" key="5">
    <source>
        <dbReference type="ARBA" id="ARBA00023012"/>
    </source>
</evidence>
<dbReference type="InterPro" id="IPR005467">
    <property type="entry name" value="His_kinase_dom"/>
</dbReference>
<protein>
    <recommendedName>
        <fullName evidence="2">histidine kinase</fullName>
        <ecNumber evidence="2">2.7.13.3</ecNumber>
    </recommendedName>
</protein>
<dbReference type="AlphaFoldDB" id="A0A540VMT5"/>
<evidence type="ECO:0000313" key="8">
    <source>
        <dbReference type="Proteomes" id="UP000315400"/>
    </source>
</evidence>
<dbReference type="PRINTS" id="PR00344">
    <property type="entry name" value="BCTRLSENSOR"/>
</dbReference>
<dbReference type="EC" id="2.7.13.3" evidence="2"/>
<dbReference type="Gene3D" id="3.30.565.10">
    <property type="entry name" value="Histidine kinase-like ATPase, C-terminal domain"/>
    <property type="match status" value="1"/>
</dbReference>
<reference evidence="7 8" key="1">
    <citation type="submission" date="2019-06" db="EMBL/GenBank/DDBJ databases">
        <title>Metagenome assembled Genome of Spiribacter salinus SL48-SHIP from the microbial mat of Salt Lake 48 (Novosibirsk region, Russia).</title>
        <authorList>
            <person name="Shipova A."/>
            <person name="Rozanov A.S."/>
            <person name="Bryanskaya A.V."/>
            <person name="Peltek S.E."/>
        </authorList>
    </citation>
    <scope>NUCLEOTIDE SEQUENCE [LARGE SCALE GENOMIC DNA]</scope>
    <source>
        <strain evidence="7">SL48-SHIP-2</strain>
    </source>
</reference>
<evidence type="ECO:0000256" key="4">
    <source>
        <dbReference type="ARBA" id="ARBA00022777"/>
    </source>
</evidence>
<evidence type="ECO:0000256" key="2">
    <source>
        <dbReference type="ARBA" id="ARBA00012438"/>
    </source>
</evidence>
<comment type="catalytic activity">
    <reaction evidence="1">
        <text>ATP + protein L-histidine = ADP + protein N-phospho-L-histidine.</text>
        <dbReference type="EC" id="2.7.13.3"/>
    </reaction>
</comment>
<dbReference type="InterPro" id="IPR036890">
    <property type="entry name" value="HATPase_C_sf"/>
</dbReference>
<dbReference type="PROSITE" id="PS50109">
    <property type="entry name" value="HIS_KIN"/>
    <property type="match status" value="1"/>
</dbReference>
<dbReference type="GO" id="GO:0004673">
    <property type="term" value="F:protein histidine kinase activity"/>
    <property type="evidence" value="ECO:0007669"/>
    <property type="project" value="UniProtKB-EC"/>
</dbReference>
<evidence type="ECO:0000313" key="7">
    <source>
        <dbReference type="EMBL" id="TQE98079.1"/>
    </source>
</evidence>
<evidence type="ECO:0000259" key="6">
    <source>
        <dbReference type="PROSITE" id="PS50109"/>
    </source>
</evidence>
<feature type="domain" description="Histidine kinase" evidence="6">
    <location>
        <begin position="1"/>
        <end position="78"/>
    </location>
</feature>
<dbReference type="Proteomes" id="UP000315400">
    <property type="component" value="Unassembled WGS sequence"/>
</dbReference>
<dbReference type="SUPFAM" id="SSF55874">
    <property type="entry name" value="ATPase domain of HSP90 chaperone/DNA topoisomerase II/histidine kinase"/>
    <property type="match status" value="1"/>
</dbReference>
<dbReference type="InterPro" id="IPR050736">
    <property type="entry name" value="Sensor_HK_Regulatory"/>
</dbReference>
<dbReference type="EMBL" id="VIFK01000286">
    <property type="protein sequence ID" value="TQE98079.1"/>
    <property type="molecule type" value="Genomic_DNA"/>
</dbReference>
<proteinExistence type="predicted"/>
<dbReference type="PANTHER" id="PTHR43711">
    <property type="entry name" value="TWO-COMPONENT HISTIDINE KINASE"/>
    <property type="match status" value="1"/>
</dbReference>